<comment type="caution">
    <text evidence="1">The sequence shown here is derived from an EMBL/GenBank/DDBJ whole genome shotgun (WGS) entry which is preliminary data.</text>
</comment>
<name>A0AAE3HFV4_9FIRM</name>
<dbReference type="AlphaFoldDB" id="A0AAE3HFV4"/>
<sequence length="76" mass="9023">MNKDMQKKPVPESMEEKGKIVEIKNKDDAYQDEMADKSMYGEFMSTYNYWLGTDAQRKRAEHLENTTKNNNVNREE</sequence>
<dbReference type="EMBL" id="JANKAS010000004">
    <property type="protein sequence ID" value="MCR1898717.1"/>
    <property type="molecule type" value="Genomic_DNA"/>
</dbReference>
<dbReference type="Proteomes" id="UP001205748">
    <property type="component" value="Unassembled WGS sequence"/>
</dbReference>
<evidence type="ECO:0000313" key="2">
    <source>
        <dbReference type="Proteomes" id="UP001205748"/>
    </source>
</evidence>
<gene>
    <name evidence="1" type="ORF">NSA47_06890</name>
</gene>
<proteinExistence type="predicted"/>
<protein>
    <submittedName>
        <fullName evidence="1">Uncharacterized protein</fullName>
    </submittedName>
</protein>
<keyword evidence="2" id="KW-1185">Reference proteome</keyword>
<evidence type="ECO:0000313" key="1">
    <source>
        <dbReference type="EMBL" id="MCR1898717.1"/>
    </source>
</evidence>
<dbReference type="RefSeq" id="WP_257530329.1">
    <property type="nucleotide sequence ID" value="NZ_JANKAS010000004.1"/>
</dbReference>
<accession>A0AAE3HFV4</accession>
<organism evidence="1 2">
    <name type="scientific">Irregularibacter muris</name>
    <dbReference type="NCBI Taxonomy" id="1796619"/>
    <lineage>
        <taxon>Bacteria</taxon>
        <taxon>Bacillati</taxon>
        <taxon>Bacillota</taxon>
        <taxon>Clostridia</taxon>
        <taxon>Eubacteriales</taxon>
        <taxon>Eubacteriaceae</taxon>
        <taxon>Irregularibacter</taxon>
    </lineage>
</organism>
<reference evidence="1" key="1">
    <citation type="submission" date="2022-07" db="EMBL/GenBank/DDBJ databases">
        <title>Enhanced cultured diversity of the mouse gut microbiota enables custom-made synthetic communities.</title>
        <authorList>
            <person name="Afrizal A."/>
        </authorList>
    </citation>
    <scope>NUCLEOTIDE SEQUENCE</scope>
    <source>
        <strain evidence="1">DSM 28593</strain>
    </source>
</reference>